<dbReference type="InterPro" id="IPR042099">
    <property type="entry name" value="ANL_N_sf"/>
</dbReference>
<sequence>MAVLTDANTAGRVAEMVETGGLDCPLLDLTTVERDSGVDTNPDRSALGLTSHHLAYVIYTSGSTGTPKGVMITQRGVSNLMNMQRSTYPLSPQDVVLAKTPFGFDASVRELYWPLICGAKLVIVRPEGHRDPAYLTQLIQQENVTALYAVPSAIRALLEQRDLASCTSLVMLLSGAESLSAQMVSRLRERLPGLRVYSQYGPTETTVFATHCAVTEVSSVHGAVVPIGRPIANTRVYVVDAHGGLCPVGVAGELWIGGAGVAR</sequence>
<dbReference type="Gene3D" id="3.40.50.12780">
    <property type="entry name" value="N-terminal domain of ligase-like"/>
    <property type="match status" value="1"/>
</dbReference>
<dbReference type="PRINTS" id="PR00154">
    <property type="entry name" value="AMPBINDING"/>
</dbReference>
<dbReference type="EMBL" id="NBXE01000088">
    <property type="protein sequence ID" value="RFA24178.1"/>
    <property type="molecule type" value="Genomic_DNA"/>
</dbReference>
<dbReference type="GO" id="GO:0005737">
    <property type="term" value="C:cytoplasm"/>
    <property type="evidence" value="ECO:0007669"/>
    <property type="project" value="TreeGrafter"/>
</dbReference>
<gene>
    <name evidence="2" type="ORF">B7R25_17335</name>
</gene>
<evidence type="ECO:0000313" key="2">
    <source>
        <dbReference type="EMBL" id="RFA24178.1"/>
    </source>
</evidence>
<dbReference type="Pfam" id="PF00501">
    <property type="entry name" value="AMP-binding"/>
    <property type="match status" value="1"/>
</dbReference>
<dbReference type="Proteomes" id="UP000257080">
    <property type="component" value="Unassembled WGS sequence"/>
</dbReference>
<dbReference type="InterPro" id="IPR020459">
    <property type="entry name" value="AMP-binding"/>
</dbReference>
<dbReference type="InterPro" id="IPR000873">
    <property type="entry name" value="AMP-dep_synth/lig_dom"/>
</dbReference>
<reference evidence="2 3" key="1">
    <citation type="submission" date="2017-04" db="EMBL/GenBank/DDBJ databases">
        <title>Comparative genome analysis of Subtercola boreus.</title>
        <authorList>
            <person name="Cho Y.-J."/>
            <person name="Cho A."/>
            <person name="Kim O.-S."/>
            <person name="Lee J.-I."/>
        </authorList>
    </citation>
    <scope>NUCLEOTIDE SEQUENCE [LARGE SCALE GENOMIC DNA]</scope>
    <source>
        <strain evidence="2 3">P28004</strain>
    </source>
</reference>
<proteinExistence type="predicted"/>
<feature type="domain" description="AMP-dependent synthetase/ligase" evidence="1">
    <location>
        <begin position="45"/>
        <end position="263"/>
    </location>
</feature>
<dbReference type="GO" id="GO:0043041">
    <property type="term" value="P:amino acid activation for nonribosomal peptide biosynthetic process"/>
    <property type="evidence" value="ECO:0007669"/>
    <property type="project" value="TreeGrafter"/>
</dbReference>
<dbReference type="AlphaFoldDB" id="A0A3E0W6R3"/>
<dbReference type="GO" id="GO:0031177">
    <property type="term" value="F:phosphopantetheine binding"/>
    <property type="evidence" value="ECO:0007669"/>
    <property type="project" value="TreeGrafter"/>
</dbReference>
<organism evidence="2 3">
    <name type="scientific">Subtercola boreus</name>
    <dbReference type="NCBI Taxonomy" id="120213"/>
    <lineage>
        <taxon>Bacteria</taxon>
        <taxon>Bacillati</taxon>
        <taxon>Actinomycetota</taxon>
        <taxon>Actinomycetes</taxon>
        <taxon>Micrococcales</taxon>
        <taxon>Microbacteriaceae</taxon>
        <taxon>Subtercola</taxon>
    </lineage>
</organism>
<accession>A0A3E0W6R3</accession>
<dbReference type="FunFam" id="3.40.50.980:FF:000002">
    <property type="entry name" value="Enterobactin synthetase component F"/>
    <property type="match status" value="1"/>
</dbReference>
<dbReference type="PANTHER" id="PTHR45527:SF1">
    <property type="entry name" value="FATTY ACID SYNTHASE"/>
    <property type="match status" value="1"/>
</dbReference>
<dbReference type="SUPFAM" id="SSF56801">
    <property type="entry name" value="Acetyl-CoA synthetase-like"/>
    <property type="match status" value="1"/>
</dbReference>
<evidence type="ECO:0000259" key="1">
    <source>
        <dbReference type="Pfam" id="PF00501"/>
    </source>
</evidence>
<name>A0A3E0W6R3_9MICO</name>
<protein>
    <recommendedName>
        <fullName evidence="1">AMP-dependent synthetase/ligase domain-containing protein</fullName>
    </recommendedName>
</protein>
<evidence type="ECO:0000313" key="3">
    <source>
        <dbReference type="Proteomes" id="UP000257080"/>
    </source>
</evidence>
<dbReference type="PROSITE" id="PS00455">
    <property type="entry name" value="AMP_BINDING"/>
    <property type="match status" value="1"/>
</dbReference>
<dbReference type="GO" id="GO:0044550">
    <property type="term" value="P:secondary metabolite biosynthetic process"/>
    <property type="evidence" value="ECO:0007669"/>
    <property type="project" value="TreeGrafter"/>
</dbReference>
<comment type="caution">
    <text evidence="2">The sequence shown here is derived from an EMBL/GenBank/DDBJ whole genome shotgun (WGS) entry which is preliminary data.</text>
</comment>
<dbReference type="InterPro" id="IPR020845">
    <property type="entry name" value="AMP-binding_CS"/>
</dbReference>
<dbReference type="PANTHER" id="PTHR45527">
    <property type="entry name" value="NONRIBOSOMAL PEPTIDE SYNTHETASE"/>
    <property type="match status" value="1"/>
</dbReference>
<feature type="non-terminal residue" evidence="2">
    <location>
        <position position="263"/>
    </location>
</feature>